<sequence>MNPFFSIIIPVYNVQEYIARCLNSCINQTFKEIEIIIIDDCGSDDSMEIAREFAKQDKRIRILTNAENLGLFHTRIVGEREARGEYIMPLDSDDYIDLDACERIYNLLTQDYSERGEWVDVLCYISLSLTKKNKKMDKKIINFDNCNFYQEITKFSGWNICGKIYKQSTLKITHQFIKQHLPNLPKINMAEDALKFFIFSLFIKRGIGVRDSFYHYCDNPKSITRNLHKETYEDFHQIITILNTIPCANLSDYAIHLENKEKLQKKLFIHSYKLAKAIGKKSKSKIPYLFIHNYQLVKDLGIKRSFLAHLKSFLLLYCRRSWKIYIRFFLYIFSFGILKCKYL</sequence>
<dbReference type="InterPro" id="IPR001173">
    <property type="entry name" value="Glyco_trans_2-like"/>
</dbReference>
<dbReference type="STRING" id="222136.BBW65_02705"/>
<dbReference type="EMBL" id="CP016503">
    <property type="protein sequence ID" value="ANV97778.1"/>
    <property type="molecule type" value="Genomic_DNA"/>
</dbReference>
<evidence type="ECO:0000313" key="2">
    <source>
        <dbReference type="EMBL" id="ANV97778.1"/>
    </source>
</evidence>
<dbReference type="AlphaFoldDB" id="A0A1B1U4V2"/>
<dbReference type="SUPFAM" id="SSF53448">
    <property type="entry name" value="Nucleotide-diphospho-sugar transferases"/>
    <property type="match status" value="1"/>
</dbReference>
<gene>
    <name evidence="2" type="ORF">BBW65_02705</name>
</gene>
<name>A0A1B1U4V2_9HELI</name>
<dbReference type="GO" id="GO:0016758">
    <property type="term" value="F:hexosyltransferase activity"/>
    <property type="evidence" value="ECO:0007669"/>
    <property type="project" value="UniProtKB-ARBA"/>
</dbReference>
<feature type="domain" description="Glycosyltransferase 2-like" evidence="1">
    <location>
        <begin position="6"/>
        <end position="111"/>
    </location>
</feature>
<dbReference type="InterPro" id="IPR029044">
    <property type="entry name" value="Nucleotide-diphossugar_trans"/>
</dbReference>
<evidence type="ECO:0000313" key="3">
    <source>
        <dbReference type="Proteomes" id="UP000092884"/>
    </source>
</evidence>
<protein>
    <recommendedName>
        <fullName evidence="1">Glycosyltransferase 2-like domain-containing protein</fullName>
    </recommendedName>
</protein>
<dbReference type="CDD" id="cd00761">
    <property type="entry name" value="Glyco_tranf_GTA_type"/>
    <property type="match status" value="1"/>
</dbReference>
<dbReference type="KEGG" id="het:BBW65_02705"/>
<proteinExistence type="predicted"/>
<dbReference type="Proteomes" id="UP000092884">
    <property type="component" value="Chromosome"/>
</dbReference>
<dbReference type="RefSeq" id="WP_066339347.1">
    <property type="nucleotide sequence ID" value="NZ_CP016503.1"/>
</dbReference>
<dbReference type="OrthoDB" id="5396343at2"/>
<evidence type="ECO:0000259" key="1">
    <source>
        <dbReference type="Pfam" id="PF00535"/>
    </source>
</evidence>
<dbReference type="Pfam" id="PF00535">
    <property type="entry name" value="Glycos_transf_2"/>
    <property type="match status" value="1"/>
</dbReference>
<reference evidence="3" key="1">
    <citation type="submission" date="2016-07" db="EMBL/GenBank/DDBJ databases">
        <authorList>
            <person name="Florea S."/>
            <person name="Webb J.S."/>
            <person name="Jaromczyk J."/>
            <person name="Schardl C.L."/>
        </authorList>
    </citation>
    <scope>NUCLEOTIDE SEQUENCE [LARGE SCALE GENOMIC DNA]</scope>
    <source>
        <strain evidence="3">MIT 01-6242</strain>
    </source>
</reference>
<dbReference type="PANTHER" id="PTHR22916">
    <property type="entry name" value="GLYCOSYLTRANSFERASE"/>
    <property type="match status" value="1"/>
</dbReference>
<dbReference type="PANTHER" id="PTHR22916:SF3">
    <property type="entry name" value="UDP-GLCNAC:BETAGAL BETA-1,3-N-ACETYLGLUCOSAMINYLTRANSFERASE-LIKE PROTEIN 1"/>
    <property type="match status" value="1"/>
</dbReference>
<organism evidence="2 3">
    <name type="scientific">Helicobacter enhydrae</name>
    <dbReference type="NCBI Taxonomy" id="222136"/>
    <lineage>
        <taxon>Bacteria</taxon>
        <taxon>Pseudomonadati</taxon>
        <taxon>Campylobacterota</taxon>
        <taxon>Epsilonproteobacteria</taxon>
        <taxon>Campylobacterales</taxon>
        <taxon>Helicobacteraceae</taxon>
        <taxon>Helicobacter</taxon>
    </lineage>
</organism>
<accession>A0A1B1U4V2</accession>
<keyword evidence="3" id="KW-1185">Reference proteome</keyword>
<dbReference type="Gene3D" id="3.90.550.10">
    <property type="entry name" value="Spore Coat Polysaccharide Biosynthesis Protein SpsA, Chain A"/>
    <property type="match status" value="1"/>
</dbReference>